<dbReference type="EMBL" id="WLZY01000004">
    <property type="protein sequence ID" value="NDL58241.1"/>
    <property type="molecule type" value="Genomic_DNA"/>
</dbReference>
<evidence type="ECO:0000313" key="3">
    <source>
        <dbReference type="Proteomes" id="UP000460435"/>
    </source>
</evidence>
<dbReference type="AlphaFoldDB" id="A0A7K3M4J8"/>
<dbReference type="Proteomes" id="UP000460435">
    <property type="component" value="Unassembled WGS sequence"/>
</dbReference>
<proteinExistence type="predicted"/>
<evidence type="ECO:0000259" key="1">
    <source>
        <dbReference type="SMART" id="SM00833"/>
    </source>
</evidence>
<dbReference type="PANTHER" id="PTHR43603:SF1">
    <property type="entry name" value="ZINC-REGULATED GTPASE METALLOPROTEIN ACTIVATOR 1"/>
    <property type="match status" value="1"/>
</dbReference>
<reference evidence="2 3" key="1">
    <citation type="submission" date="2019-11" db="EMBL/GenBank/DDBJ databases">
        <authorList>
            <person name="Li X.-J."/>
            <person name="Feng X.-M."/>
        </authorList>
    </citation>
    <scope>NUCLEOTIDE SEQUENCE [LARGE SCALE GENOMIC DNA]</scope>
    <source>
        <strain evidence="2 3">XMNu-373</strain>
    </source>
</reference>
<dbReference type="InterPro" id="IPR027417">
    <property type="entry name" value="P-loop_NTPase"/>
</dbReference>
<evidence type="ECO:0000313" key="2">
    <source>
        <dbReference type="EMBL" id="NDL58241.1"/>
    </source>
</evidence>
<keyword evidence="3" id="KW-1185">Reference proteome</keyword>
<sequence length="383" mass="41326">MARHHGSLLIAILNLILPDPREPRRAPVSEPLPITVVSTADPVLRDSTTLAIVLDAPAAVALSYTMGSEAIRRTISDISGVLEDEEVRLEHICLNCALREDVIPTLQRLAALERWSAATLALPVGAEPQPVAEAIAAAGTQLRIASVVTVADLTTLEDDLLGDDLLADRGYELAPGDDRAVAEALAHQIEYADVIITPDRNARGHDLLDHIRSRESQHWSGLHGINGTWLFGQHHDPMRSALRNDPRNIEPALVASEPGGPTWTLDLHSSRPFHPARLMASIERLASGRIRSRGRFWLPTRPDALCIWDGAGGQLAIGDGGTWVGTKPSTRLVITGTGNERSRLRNAFTDILLTPAEMSSGLSRWAGIDDGFDPWLGGQATAA</sequence>
<dbReference type="Pfam" id="PF07683">
    <property type="entry name" value="CobW_C"/>
    <property type="match status" value="1"/>
</dbReference>
<organism evidence="2 3">
    <name type="scientific">Phytoactinopolyspora mesophila</name>
    <dbReference type="NCBI Taxonomy" id="2650750"/>
    <lineage>
        <taxon>Bacteria</taxon>
        <taxon>Bacillati</taxon>
        <taxon>Actinomycetota</taxon>
        <taxon>Actinomycetes</taxon>
        <taxon>Jiangellales</taxon>
        <taxon>Jiangellaceae</taxon>
        <taxon>Phytoactinopolyspora</taxon>
    </lineage>
</organism>
<dbReference type="Gene3D" id="3.40.50.300">
    <property type="entry name" value="P-loop containing nucleotide triphosphate hydrolases"/>
    <property type="match status" value="1"/>
</dbReference>
<accession>A0A7K3M4J8</accession>
<feature type="domain" description="CobW C-terminal" evidence="1">
    <location>
        <begin position="262"/>
        <end position="352"/>
    </location>
</feature>
<gene>
    <name evidence="2" type="ORF">F7O44_14290</name>
</gene>
<dbReference type="SMART" id="SM00833">
    <property type="entry name" value="CobW_C"/>
    <property type="match status" value="1"/>
</dbReference>
<dbReference type="PANTHER" id="PTHR43603">
    <property type="entry name" value="COBW DOMAIN-CONTAINING PROTEIN DDB_G0274527"/>
    <property type="match status" value="1"/>
</dbReference>
<comment type="caution">
    <text evidence="2">The sequence shown here is derived from an EMBL/GenBank/DDBJ whole genome shotgun (WGS) entry which is preliminary data.</text>
</comment>
<name>A0A7K3M4J8_9ACTN</name>
<dbReference type="InterPro" id="IPR051927">
    <property type="entry name" value="Zn_Chap_cDPG_Synth"/>
</dbReference>
<protein>
    <submittedName>
        <fullName evidence="2">Cobalamin biosynthesis protein CobW</fullName>
    </submittedName>
</protein>
<dbReference type="InterPro" id="IPR011629">
    <property type="entry name" value="CobW-like_C"/>
</dbReference>
<dbReference type="SUPFAM" id="SSF90002">
    <property type="entry name" value="Hypothetical protein YjiA, C-terminal domain"/>
    <property type="match status" value="1"/>
</dbReference>